<gene>
    <name evidence="6" type="ORF">A2519_05860</name>
</gene>
<comment type="caution">
    <text evidence="6">The sequence shown here is derived from an EMBL/GenBank/DDBJ whole genome shotgun (WGS) entry which is preliminary data.</text>
</comment>
<sequence length="328" mass="36560">MISINEIARKAGVSKTTVSLVMNNKAREQRISPATEAKVMAAVRKYGYSPNQFARGFRLKRTRTVGFIVGDVKNRFFSLLEESIEADARERGFNVIVASSNDKPDRELEALSGLFSKSVDGVIIVSSLQDTRTHETLNNRSVPLVYIDRMVKGARAQVASDNTWAAHELTTSLIQRGYKDIAYIGGVAHVSSNSERLKGFVRALKENGLAITEERIFQHDFTGESGYRSAQALFSQNTRPAAIFTAGLTLLEGLLRYYQEQGQHFGRDIRLATFDDHPFLDFFSSRIDSVAQDCAAMGKEAFALLARSMENGKLEKKTILIKPKLIIR</sequence>
<keyword evidence="4" id="KW-0804">Transcription</keyword>
<dbReference type="EMBL" id="MFYX01000017">
    <property type="protein sequence ID" value="OGK06940.1"/>
    <property type="molecule type" value="Genomic_DNA"/>
</dbReference>
<dbReference type="PANTHER" id="PTHR30146">
    <property type="entry name" value="LACI-RELATED TRANSCRIPTIONAL REPRESSOR"/>
    <property type="match status" value="1"/>
</dbReference>
<organism evidence="6 7">
    <name type="scientific">Candidatus Raymondbacteria bacterium RIFOXYD12_FULL_49_13</name>
    <dbReference type="NCBI Taxonomy" id="1817890"/>
    <lineage>
        <taxon>Bacteria</taxon>
        <taxon>Raymondiibacteriota</taxon>
    </lineage>
</organism>
<dbReference type="SMART" id="SM00354">
    <property type="entry name" value="HTH_LACI"/>
    <property type="match status" value="1"/>
</dbReference>
<feature type="domain" description="HTH lacI-type" evidence="5">
    <location>
        <begin position="2"/>
        <end position="59"/>
    </location>
</feature>
<dbReference type="InterPro" id="IPR000843">
    <property type="entry name" value="HTH_LacI"/>
</dbReference>
<dbReference type="Gene3D" id="3.40.50.2300">
    <property type="match status" value="2"/>
</dbReference>
<name>A0A1F7FJU7_UNCRA</name>
<dbReference type="PANTHER" id="PTHR30146:SF45">
    <property type="entry name" value="CATABOLITE REPRESSOR_ACTIVATOR"/>
    <property type="match status" value="1"/>
</dbReference>
<evidence type="ECO:0000256" key="3">
    <source>
        <dbReference type="ARBA" id="ARBA00023125"/>
    </source>
</evidence>
<evidence type="ECO:0000256" key="4">
    <source>
        <dbReference type="ARBA" id="ARBA00023163"/>
    </source>
</evidence>
<evidence type="ECO:0000313" key="6">
    <source>
        <dbReference type="EMBL" id="OGK06940.1"/>
    </source>
</evidence>
<dbReference type="SUPFAM" id="SSF47413">
    <property type="entry name" value="lambda repressor-like DNA-binding domains"/>
    <property type="match status" value="1"/>
</dbReference>
<evidence type="ECO:0000259" key="5">
    <source>
        <dbReference type="PROSITE" id="PS50932"/>
    </source>
</evidence>
<reference evidence="6 7" key="1">
    <citation type="journal article" date="2016" name="Nat. Commun.">
        <title>Thousands of microbial genomes shed light on interconnected biogeochemical processes in an aquifer system.</title>
        <authorList>
            <person name="Anantharaman K."/>
            <person name="Brown C.T."/>
            <person name="Hug L.A."/>
            <person name="Sharon I."/>
            <person name="Castelle C.J."/>
            <person name="Probst A.J."/>
            <person name="Thomas B.C."/>
            <person name="Singh A."/>
            <person name="Wilkins M.J."/>
            <person name="Karaoz U."/>
            <person name="Brodie E.L."/>
            <person name="Williams K.H."/>
            <person name="Hubbard S.S."/>
            <person name="Banfield J.F."/>
        </authorList>
    </citation>
    <scope>NUCLEOTIDE SEQUENCE [LARGE SCALE GENOMIC DNA]</scope>
</reference>
<evidence type="ECO:0000256" key="1">
    <source>
        <dbReference type="ARBA" id="ARBA00022491"/>
    </source>
</evidence>
<dbReference type="Pfam" id="PF13377">
    <property type="entry name" value="Peripla_BP_3"/>
    <property type="match status" value="1"/>
</dbReference>
<evidence type="ECO:0000313" key="7">
    <source>
        <dbReference type="Proteomes" id="UP000179243"/>
    </source>
</evidence>
<dbReference type="Proteomes" id="UP000179243">
    <property type="component" value="Unassembled WGS sequence"/>
</dbReference>
<dbReference type="SUPFAM" id="SSF53822">
    <property type="entry name" value="Periplasmic binding protein-like I"/>
    <property type="match status" value="1"/>
</dbReference>
<dbReference type="InterPro" id="IPR046335">
    <property type="entry name" value="LacI/GalR-like_sensor"/>
</dbReference>
<dbReference type="PROSITE" id="PS50932">
    <property type="entry name" value="HTH_LACI_2"/>
    <property type="match status" value="1"/>
</dbReference>
<accession>A0A1F7FJU7</accession>
<dbReference type="AlphaFoldDB" id="A0A1F7FJU7"/>
<dbReference type="GO" id="GO:0000976">
    <property type="term" value="F:transcription cis-regulatory region binding"/>
    <property type="evidence" value="ECO:0007669"/>
    <property type="project" value="TreeGrafter"/>
</dbReference>
<dbReference type="Gene3D" id="1.10.260.40">
    <property type="entry name" value="lambda repressor-like DNA-binding domains"/>
    <property type="match status" value="1"/>
</dbReference>
<keyword evidence="2" id="KW-0805">Transcription regulation</keyword>
<dbReference type="InterPro" id="IPR010982">
    <property type="entry name" value="Lambda_DNA-bd_dom_sf"/>
</dbReference>
<dbReference type="Pfam" id="PF00356">
    <property type="entry name" value="LacI"/>
    <property type="match status" value="1"/>
</dbReference>
<protein>
    <recommendedName>
        <fullName evidence="5">HTH lacI-type domain-containing protein</fullName>
    </recommendedName>
</protein>
<dbReference type="PROSITE" id="PS00356">
    <property type="entry name" value="HTH_LACI_1"/>
    <property type="match status" value="1"/>
</dbReference>
<proteinExistence type="predicted"/>
<keyword evidence="3" id="KW-0238">DNA-binding</keyword>
<keyword evidence="1" id="KW-0678">Repressor</keyword>
<dbReference type="GO" id="GO:0003700">
    <property type="term" value="F:DNA-binding transcription factor activity"/>
    <property type="evidence" value="ECO:0007669"/>
    <property type="project" value="TreeGrafter"/>
</dbReference>
<dbReference type="CDD" id="cd01392">
    <property type="entry name" value="HTH_LacI"/>
    <property type="match status" value="1"/>
</dbReference>
<evidence type="ECO:0000256" key="2">
    <source>
        <dbReference type="ARBA" id="ARBA00023015"/>
    </source>
</evidence>
<dbReference type="InterPro" id="IPR028082">
    <property type="entry name" value="Peripla_BP_I"/>
</dbReference>